<dbReference type="Pfam" id="PF13426">
    <property type="entry name" value="PAS_9"/>
    <property type="match status" value="1"/>
</dbReference>
<dbReference type="PROSITE" id="PS50883">
    <property type="entry name" value="EAL"/>
    <property type="match status" value="1"/>
</dbReference>
<name>A0ABX7QWG2_9GAMM</name>
<feature type="domain" description="PAC" evidence="2">
    <location>
        <begin position="236"/>
        <end position="288"/>
    </location>
</feature>
<dbReference type="PROSITE" id="PS50113">
    <property type="entry name" value="PAC"/>
    <property type="match status" value="1"/>
</dbReference>
<dbReference type="PROSITE" id="PS50887">
    <property type="entry name" value="GGDEF"/>
    <property type="match status" value="1"/>
</dbReference>
<feature type="domain" description="EAL" evidence="3">
    <location>
        <begin position="459"/>
        <end position="713"/>
    </location>
</feature>
<dbReference type="SMART" id="SM00091">
    <property type="entry name" value="PAS"/>
    <property type="match status" value="1"/>
</dbReference>
<dbReference type="SMART" id="SM00267">
    <property type="entry name" value="GGDEF"/>
    <property type="match status" value="1"/>
</dbReference>
<dbReference type="Gene3D" id="3.20.20.450">
    <property type="entry name" value="EAL domain"/>
    <property type="match status" value="1"/>
</dbReference>
<dbReference type="SMART" id="SM00052">
    <property type="entry name" value="EAL"/>
    <property type="match status" value="1"/>
</dbReference>
<dbReference type="Pfam" id="PF00563">
    <property type="entry name" value="EAL"/>
    <property type="match status" value="1"/>
</dbReference>
<dbReference type="CDD" id="cd01948">
    <property type="entry name" value="EAL"/>
    <property type="match status" value="1"/>
</dbReference>
<dbReference type="SMART" id="SM00086">
    <property type="entry name" value="PAC"/>
    <property type="match status" value="1"/>
</dbReference>
<protein>
    <submittedName>
        <fullName evidence="5">EAL domain-containing protein</fullName>
    </submittedName>
</protein>
<sequence>MLQDFLLKFNAKYHRCKNDVQFEVNRILFEEDLGYEETLSSIAEAFKPFSRYQIFVQFHQLHDISATHDEKLNRVVAQANSLVPQQQHSQILLEKCASCTIRSKCHPSVYFAIYKQHSLCAIMEVSGNNLLKRMTPDANISHYFSGTASKISYRISDDLRKFQLGLSDQVLNNAREAVVITDLHGKIVRVNQSFTRITGYTEQEAIGNNPKMLSSGQQCKDFYRTLWQTLKTNEFWSGEFVNKTKDGTPYTQRGTISTIKDTQGNPIFYAALMEDITALKAKEASINRLNFYDPLTGLPNRAKLQADFNEFLQDDVTTRQLSVMLIDLDDFKHINEALGHNFGDDVLKAVADRLAKHVAQDGLLYRFSGDVFALVTEYHPDDTLLLIERILDLMKSHYFVHFKPISLSCSIGISVALNHDDSLDELASRADSALFAAKTNNRTSFVFASKTINQDVYESLALKTELAYALDHNELSLVFQPKMEIKRQQFVGGEALVRWNHPELGFVSPDRFIPLAERSGQIIQLDWWVLKAVVSQLTEWQRLKLPLVPIAVNLSMPTFTRNHFVDDVATLLAESGIRGDLLEFEITERVALGDIKKTQAVMTELRKLGISMSIDDFGTGYSSLSYLHTMPISTLKIDRAFISNIETTETKQGITTAIIAMAKALKIKTIAEGVETAEEQSYLATLGCDQVQGYLHSKPLPPKEFSAWLIPGIHYSRCAAMG</sequence>
<evidence type="ECO:0000313" key="6">
    <source>
        <dbReference type="Proteomes" id="UP000662770"/>
    </source>
</evidence>
<evidence type="ECO:0000259" key="3">
    <source>
        <dbReference type="PROSITE" id="PS50883"/>
    </source>
</evidence>
<dbReference type="PANTHER" id="PTHR44757">
    <property type="entry name" value="DIGUANYLATE CYCLASE DGCP"/>
    <property type="match status" value="1"/>
</dbReference>
<evidence type="ECO:0000259" key="4">
    <source>
        <dbReference type="PROSITE" id="PS50887"/>
    </source>
</evidence>
<dbReference type="Gene3D" id="3.30.450.20">
    <property type="entry name" value="PAS domain"/>
    <property type="match status" value="1"/>
</dbReference>
<dbReference type="PROSITE" id="PS50112">
    <property type="entry name" value="PAS"/>
    <property type="match status" value="1"/>
</dbReference>
<dbReference type="InterPro" id="IPR029787">
    <property type="entry name" value="Nucleotide_cyclase"/>
</dbReference>
<evidence type="ECO:0000313" key="5">
    <source>
        <dbReference type="EMBL" id="QSX35291.1"/>
    </source>
</evidence>
<reference evidence="5 6" key="1">
    <citation type="submission" date="2021-03" db="EMBL/GenBank/DDBJ databases">
        <title>Novel species identification of genus Shewanella.</title>
        <authorList>
            <person name="Liu G."/>
            <person name="Zhang Q."/>
        </authorList>
    </citation>
    <scope>NUCLEOTIDE SEQUENCE [LARGE SCALE GENOMIC DNA]</scope>
    <source>
        <strain evidence="5 6">FJAT-51800</strain>
    </source>
</reference>
<accession>A0ABX7QWG2</accession>
<organism evidence="5 6">
    <name type="scientific">Shewanella avicenniae</name>
    <dbReference type="NCBI Taxonomy" id="2814294"/>
    <lineage>
        <taxon>Bacteria</taxon>
        <taxon>Pseudomonadati</taxon>
        <taxon>Pseudomonadota</taxon>
        <taxon>Gammaproteobacteria</taxon>
        <taxon>Alteromonadales</taxon>
        <taxon>Shewanellaceae</taxon>
        <taxon>Shewanella</taxon>
    </lineage>
</organism>
<feature type="domain" description="GGDEF" evidence="4">
    <location>
        <begin position="319"/>
        <end position="450"/>
    </location>
</feature>
<dbReference type="InterPro" id="IPR001633">
    <property type="entry name" value="EAL_dom"/>
</dbReference>
<dbReference type="SUPFAM" id="SSF141868">
    <property type="entry name" value="EAL domain-like"/>
    <property type="match status" value="1"/>
</dbReference>
<evidence type="ECO:0000259" key="1">
    <source>
        <dbReference type="PROSITE" id="PS50112"/>
    </source>
</evidence>
<dbReference type="Proteomes" id="UP000662770">
    <property type="component" value="Chromosome"/>
</dbReference>
<dbReference type="CDD" id="cd00130">
    <property type="entry name" value="PAS"/>
    <property type="match status" value="1"/>
</dbReference>
<dbReference type="InterPro" id="IPR035919">
    <property type="entry name" value="EAL_sf"/>
</dbReference>
<dbReference type="NCBIfam" id="TIGR00229">
    <property type="entry name" value="sensory_box"/>
    <property type="match status" value="1"/>
</dbReference>
<evidence type="ECO:0000259" key="2">
    <source>
        <dbReference type="PROSITE" id="PS50113"/>
    </source>
</evidence>
<dbReference type="SUPFAM" id="SSF55785">
    <property type="entry name" value="PYP-like sensor domain (PAS domain)"/>
    <property type="match status" value="1"/>
</dbReference>
<dbReference type="InterPro" id="IPR000014">
    <property type="entry name" value="PAS"/>
</dbReference>
<dbReference type="InterPro" id="IPR000700">
    <property type="entry name" value="PAS-assoc_C"/>
</dbReference>
<dbReference type="InterPro" id="IPR001610">
    <property type="entry name" value="PAC"/>
</dbReference>
<feature type="domain" description="PAS" evidence="1">
    <location>
        <begin position="169"/>
        <end position="209"/>
    </location>
</feature>
<dbReference type="InterPro" id="IPR043128">
    <property type="entry name" value="Rev_trsase/Diguanyl_cyclase"/>
</dbReference>
<keyword evidence="6" id="KW-1185">Reference proteome</keyword>
<dbReference type="RefSeq" id="WP_207356485.1">
    <property type="nucleotide sequence ID" value="NZ_CP071503.1"/>
</dbReference>
<dbReference type="NCBIfam" id="TIGR00254">
    <property type="entry name" value="GGDEF"/>
    <property type="match status" value="1"/>
</dbReference>
<dbReference type="PANTHER" id="PTHR44757:SF2">
    <property type="entry name" value="BIOFILM ARCHITECTURE MAINTENANCE PROTEIN MBAA"/>
    <property type="match status" value="1"/>
</dbReference>
<dbReference type="SUPFAM" id="SSF55073">
    <property type="entry name" value="Nucleotide cyclase"/>
    <property type="match status" value="1"/>
</dbReference>
<dbReference type="InterPro" id="IPR052155">
    <property type="entry name" value="Biofilm_reg_signaling"/>
</dbReference>
<dbReference type="EMBL" id="CP071503">
    <property type="protein sequence ID" value="QSX35291.1"/>
    <property type="molecule type" value="Genomic_DNA"/>
</dbReference>
<gene>
    <name evidence="5" type="ORF">JYB87_08910</name>
</gene>
<dbReference type="InterPro" id="IPR035965">
    <property type="entry name" value="PAS-like_dom_sf"/>
</dbReference>
<proteinExistence type="predicted"/>
<dbReference type="Gene3D" id="3.30.70.270">
    <property type="match status" value="1"/>
</dbReference>
<dbReference type="Pfam" id="PF00990">
    <property type="entry name" value="GGDEF"/>
    <property type="match status" value="1"/>
</dbReference>
<dbReference type="CDD" id="cd01949">
    <property type="entry name" value="GGDEF"/>
    <property type="match status" value="1"/>
</dbReference>
<dbReference type="InterPro" id="IPR000160">
    <property type="entry name" value="GGDEF_dom"/>
</dbReference>